<evidence type="ECO:0000256" key="5">
    <source>
        <dbReference type="ARBA" id="ARBA00022737"/>
    </source>
</evidence>
<comment type="subcellular location">
    <subcellularLocation>
        <location evidence="1">Membrane</location>
        <topology evidence="1">Multi-pass membrane protein</topology>
    </subcellularLocation>
</comment>
<comment type="caution">
    <text evidence="12">The sequence shown here is derived from an EMBL/GenBank/DDBJ whole genome shotgun (WGS) entry which is preliminary data.</text>
</comment>
<protein>
    <submittedName>
        <fullName evidence="12">ABC transporter family protein</fullName>
    </submittedName>
</protein>
<keyword evidence="7" id="KW-0067">ATP-binding</keyword>
<evidence type="ECO:0000256" key="7">
    <source>
        <dbReference type="ARBA" id="ARBA00022840"/>
    </source>
</evidence>
<dbReference type="GO" id="GO:0016020">
    <property type="term" value="C:membrane"/>
    <property type="evidence" value="ECO:0007669"/>
    <property type="project" value="InterPro"/>
</dbReference>
<evidence type="ECO:0000256" key="2">
    <source>
        <dbReference type="ARBA" id="ARBA00008869"/>
    </source>
</evidence>
<feature type="transmembrane region" description="Helical" evidence="10">
    <location>
        <begin position="249"/>
        <end position="275"/>
    </location>
</feature>
<feature type="transmembrane region" description="Helical" evidence="10">
    <location>
        <begin position="345"/>
        <end position="368"/>
    </location>
</feature>
<dbReference type="SMART" id="SM00382">
    <property type="entry name" value="AAA"/>
    <property type="match status" value="1"/>
</dbReference>
<dbReference type="OrthoDB" id="6435757at2759"/>
<dbReference type="Gene3D" id="3.40.50.300">
    <property type="entry name" value="P-loop containing nucleotide triphosphate hydrolases"/>
    <property type="match status" value="1"/>
</dbReference>
<dbReference type="PANTHER" id="PTHR19229">
    <property type="entry name" value="ATP-BINDING CASSETTE TRANSPORTER SUBFAMILY A ABCA"/>
    <property type="match status" value="1"/>
</dbReference>
<evidence type="ECO:0000256" key="1">
    <source>
        <dbReference type="ARBA" id="ARBA00004141"/>
    </source>
</evidence>
<feature type="transmembrane region" description="Helical" evidence="10">
    <location>
        <begin position="287"/>
        <end position="309"/>
    </location>
</feature>
<name>A0A1J4KEX9_9EUKA</name>
<dbReference type="EMBL" id="MLAK01000625">
    <property type="protein sequence ID" value="OHT09991.1"/>
    <property type="molecule type" value="Genomic_DNA"/>
</dbReference>
<dbReference type="InterPro" id="IPR013525">
    <property type="entry name" value="ABC2_TM"/>
</dbReference>
<evidence type="ECO:0000313" key="13">
    <source>
        <dbReference type="Proteomes" id="UP000179807"/>
    </source>
</evidence>
<dbReference type="PROSITE" id="PS50893">
    <property type="entry name" value="ABC_TRANSPORTER_2"/>
    <property type="match status" value="1"/>
</dbReference>
<feature type="transmembrane region" description="Helical" evidence="10">
    <location>
        <begin position="27"/>
        <end position="49"/>
    </location>
</feature>
<dbReference type="InterPro" id="IPR003439">
    <property type="entry name" value="ABC_transporter-like_ATP-bd"/>
</dbReference>
<evidence type="ECO:0000256" key="8">
    <source>
        <dbReference type="ARBA" id="ARBA00022989"/>
    </source>
</evidence>
<evidence type="ECO:0000256" key="4">
    <source>
        <dbReference type="ARBA" id="ARBA00022692"/>
    </source>
</evidence>
<dbReference type="VEuPathDB" id="TrichDB:TRFO_20999"/>
<dbReference type="InterPro" id="IPR027417">
    <property type="entry name" value="P-loop_NTPase"/>
</dbReference>
<sequence length="778" mass="88799">MFQYHYKAILFRKWITMKRSWKSTVTSLVGTLVASALAILLNYFFVIFLSPKAETISFNDFPSNTQDLLFIDYSKDFPDSSLIQNYLIDMYKNETGREIRSQTFDSADSLKEWVINHQRSYAEPESIPFGVGYSIIYNNVNNESIPGYFIKSFFNISAWDKISDELQVEVLTTKALQKYIYDDLSAEINVSFITLNSRRLEFLTALAGPILIGCGLLSIVPMIITQPITDLTGEVRSYMESNSLTIFPYWLATFSIDIIIWVALTTLMWCIYLAAQIKSFHDNMFMSWYLVVAAGPSFIIFIYCVSFVFESPSSANRQVFLIFTLSMLVPFIIEMIRNDTNPIWLEWIFSLIPHLAIQRLYSLILQNLGPLKQNFSYYWTESKNTQPFLIMEIINILLYSSVLTIIEHFRKGVQNSSAKRSFNNYDEIFREIKAKNDITPEALQMEEEVKNSHDYAVRIENASRLFFNTEGKPIPAVNCVSLGVKTGSLFGFLGANGAGKTTLIRMITSMLPPSSGVIEVFGKNITEITEPNIISVCPQFNKHLINEMTIEEHFKLYGMLLKYDTNQIAEKSEVLIKSLELLEIKDKPLNELSQGDVRKLAIALSFYSPAKIILLDEPTASLDPVARHNVQEMILENRGDKTFMLCTHLLSEAEFLCDMISIMVKGCVFTCGSPQLLTEKFGTDYKIDVMLKDESEKTEEKCNDFFKKMLPKAVCSISRPKARIFDIPASAIDLADLFVIMEEGKEGDNGYTYFTCSSSSLERVFMEIVRMSEEAEEI</sequence>
<feature type="transmembrane region" description="Helical" evidence="10">
    <location>
        <begin position="315"/>
        <end position="333"/>
    </location>
</feature>
<keyword evidence="6" id="KW-0547">Nucleotide-binding</keyword>
<keyword evidence="4 10" id="KW-0812">Transmembrane</keyword>
<dbReference type="Proteomes" id="UP000179807">
    <property type="component" value="Unassembled WGS sequence"/>
</dbReference>
<dbReference type="GO" id="GO:0005319">
    <property type="term" value="F:lipid transporter activity"/>
    <property type="evidence" value="ECO:0007669"/>
    <property type="project" value="TreeGrafter"/>
</dbReference>
<dbReference type="RefSeq" id="XP_068363127.1">
    <property type="nucleotide sequence ID" value="XM_068501704.1"/>
</dbReference>
<feature type="domain" description="ABC transporter" evidence="11">
    <location>
        <begin position="457"/>
        <end position="690"/>
    </location>
</feature>
<keyword evidence="13" id="KW-1185">Reference proteome</keyword>
<organism evidence="12 13">
    <name type="scientific">Tritrichomonas foetus</name>
    <dbReference type="NCBI Taxonomy" id="1144522"/>
    <lineage>
        <taxon>Eukaryota</taxon>
        <taxon>Metamonada</taxon>
        <taxon>Parabasalia</taxon>
        <taxon>Tritrichomonadida</taxon>
        <taxon>Tritrichomonadidae</taxon>
        <taxon>Tritrichomonas</taxon>
    </lineage>
</organism>
<dbReference type="GO" id="GO:0016887">
    <property type="term" value="F:ATP hydrolysis activity"/>
    <property type="evidence" value="ECO:0007669"/>
    <property type="project" value="InterPro"/>
</dbReference>
<keyword evidence="9 10" id="KW-0472">Membrane</keyword>
<dbReference type="InterPro" id="IPR026082">
    <property type="entry name" value="ABCA"/>
</dbReference>
<keyword evidence="5" id="KW-0677">Repeat</keyword>
<feature type="transmembrane region" description="Helical" evidence="10">
    <location>
        <begin position="202"/>
        <end position="229"/>
    </location>
</feature>
<evidence type="ECO:0000256" key="9">
    <source>
        <dbReference type="ARBA" id="ARBA00023136"/>
    </source>
</evidence>
<proteinExistence type="inferred from homology"/>
<accession>A0A1J4KEX9</accession>
<evidence type="ECO:0000256" key="10">
    <source>
        <dbReference type="SAM" id="Phobius"/>
    </source>
</evidence>
<evidence type="ECO:0000256" key="6">
    <source>
        <dbReference type="ARBA" id="ARBA00022741"/>
    </source>
</evidence>
<gene>
    <name evidence="12" type="ORF">TRFO_20999</name>
</gene>
<dbReference type="InterPro" id="IPR003593">
    <property type="entry name" value="AAA+_ATPase"/>
</dbReference>
<dbReference type="Pfam" id="PF00005">
    <property type="entry name" value="ABC_tran"/>
    <property type="match status" value="1"/>
</dbReference>
<reference evidence="12" key="1">
    <citation type="submission" date="2016-10" db="EMBL/GenBank/DDBJ databases">
        <authorList>
            <person name="Benchimol M."/>
            <person name="Almeida L.G."/>
            <person name="Vasconcelos A.T."/>
            <person name="Perreira-Neves A."/>
            <person name="Rosa I.A."/>
            <person name="Tasca T."/>
            <person name="Bogo M.R."/>
            <person name="de Souza W."/>
        </authorList>
    </citation>
    <scope>NUCLEOTIDE SEQUENCE [LARGE SCALE GENOMIC DNA]</scope>
    <source>
        <strain evidence="12">K</strain>
    </source>
</reference>
<dbReference type="FunFam" id="3.40.50.300:FF:001998">
    <property type="entry name" value="ABC transporter family protein"/>
    <property type="match status" value="1"/>
</dbReference>
<dbReference type="Pfam" id="PF12698">
    <property type="entry name" value="ABC2_membrane_3"/>
    <property type="match status" value="1"/>
</dbReference>
<comment type="similarity">
    <text evidence="2">Belongs to the ABC transporter superfamily. ABCA family.</text>
</comment>
<dbReference type="AlphaFoldDB" id="A0A1J4KEX9"/>
<evidence type="ECO:0000256" key="3">
    <source>
        <dbReference type="ARBA" id="ARBA00022448"/>
    </source>
</evidence>
<keyword evidence="3" id="KW-0813">Transport</keyword>
<dbReference type="SUPFAM" id="SSF52540">
    <property type="entry name" value="P-loop containing nucleoside triphosphate hydrolases"/>
    <property type="match status" value="1"/>
</dbReference>
<dbReference type="GO" id="GO:0005524">
    <property type="term" value="F:ATP binding"/>
    <property type="evidence" value="ECO:0007669"/>
    <property type="project" value="UniProtKB-KW"/>
</dbReference>
<dbReference type="GeneID" id="94836408"/>
<evidence type="ECO:0000259" key="11">
    <source>
        <dbReference type="PROSITE" id="PS50893"/>
    </source>
</evidence>
<dbReference type="GO" id="GO:0140359">
    <property type="term" value="F:ABC-type transporter activity"/>
    <property type="evidence" value="ECO:0007669"/>
    <property type="project" value="InterPro"/>
</dbReference>
<keyword evidence="8 10" id="KW-1133">Transmembrane helix</keyword>
<evidence type="ECO:0000313" key="12">
    <source>
        <dbReference type="EMBL" id="OHT09991.1"/>
    </source>
</evidence>
<dbReference type="PANTHER" id="PTHR19229:SF36">
    <property type="entry name" value="ATP-BINDING CASSETTE SUB-FAMILY A MEMBER 2"/>
    <property type="match status" value="1"/>
</dbReference>